<dbReference type="PANTHER" id="PTHR10131">
    <property type="entry name" value="TNF RECEPTOR ASSOCIATED FACTOR"/>
    <property type="match status" value="1"/>
</dbReference>
<protein>
    <recommendedName>
        <fullName evidence="6">RING-type domain-containing protein</fullName>
    </recommendedName>
</protein>
<dbReference type="SMART" id="SM01375">
    <property type="entry name" value="Dynein_light"/>
    <property type="match status" value="2"/>
</dbReference>
<name>A0A7R9Q596_9ACAR</name>
<dbReference type="CDD" id="cd21450">
    <property type="entry name" value="DLC-like_DYNLL1-like"/>
    <property type="match status" value="2"/>
</dbReference>
<keyword evidence="2" id="KW-0862">Zinc</keyword>
<dbReference type="GO" id="GO:0008270">
    <property type="term" value="F:zinc ion binding"/>
    <property type="evidence" value="ECO:0007669"/>
    <property type="project" value="UniProtKB-KW"/>
</dbReference>
<reference evidence="7" key="1">
    <citation type="submission" date="2020-11" db="EMBL/GenBank/DDBJ databases">
        <authorList>
            <person name="Tran Van P."/>
        </authorList>
    </citation>
    <scope>NUCLEOTIDE SEQUENCE</scope>
</reference>
<evidence type="ECO:0000313" key="8">
    <source>
        <dbReference type="Proteomes" id="UP000759131"/>
    </source>
</evidence>
<accession>A0A7R9Q596</accession>
<dbReference type="EMBL" id="OC864981">
    <property type="protein sequence ID" value="CAD7632089.1"/>
    <property type="molecule type" value="Genomic_DNA"/>
</dbReference>
<dbReference type="PANTHER" id="PTHR10131:SF94">
    <property type="entry name" value="TNF RECEPTOR-ASSOCIATED FACTOR 4"/>
    <property type="match status" value="1"/>
</dbReference>
<dbReference type="Gene3D" id="3.30.40.10">
    <property type="entry name" value="Zinc/RING finger domain, C3HC4 (zinc finger)"/>
    <property type="match status" value="1"/>
</dbReference>
<keyword evidence="8" id="KW-1185">Reference proteome</keyword>
<dbReference type="SUPFAM" id="SSF57850">
    <property type="entry name" value="RING/U-box"/>
    <property type="match status" value="1"/>
</dbReference>
<evidence type="ECO:0000256" key="1">
    <source>
        <dbReference type="ARBA" id="ARBA00022771"/>
    </source>
</evidence>
<dbReference type="InterPro" id="IPR001372">
    <property type="entry name" value="Dynein_light_chain_typ-1/2"/>
</dbReference>
<keyword evidence="1 3" id="KW-0863">Zinc-finger</keyword>
<dbReference type="OrthoDB" id="9049620at2759"/>
<feature type="domain" description="RING-type" evidence="6">
    <location>
        <begin position="22"/>
        <end position="61"/>
    </location>
</feature>
<dbReference type="EMBL" id="CAJPIZ010010406">
    <property type="protein sequence ID" value="CAG2112519.1"/>
    <property type="molecule type" value="Genomic_DNA"/>
</dbReference>
<dbReference type="PROSITE" id="PS50089">
    <property type="entry name" value="ZF_RING_2"/>
    <property type="match status" value="1"/>
</dbReference>
<feature type="region of interest" description="Disordered" evidence="5">
    <location>
        <begin position="224"/>
        <end position="250"/>
    </location>
</feature>
<evidence type="ECO:0000259" key="6">
    <source>
        <dbReference type="PROSITE" id="PS50089"/>
    </source>
</evidence>
<keyword evidence="1 3" id="KW-0479">Metal-binding</keyword>
<dbReference type="GO" id="GO:0030286">
    <property type="term" value="C:dynein complex"/>
    <property type="evidence" value="ECO:0007669"/>
    <property type="project" value="InterPro"/>
</dbReference>
<dbReference type="SUPFAM" id="SSF54648">
    <property type="entry name" value="DLC"/>
    <property type="match status" value="2"/>
</dbReference>
<dbReference type="InterPro" id="IPR001841">
    <property type="entry name" value="Znf_RING"/>
</dbReference>
<evidence type="ECO:0000313" key="7">
    <source>
        <dbReference type="EMBL" id="CAD7632089.1"/>
    </source>
</evidence>
<evidence type="ECO:0000256" key="2">
    <source>
        <dbReference type="ARBA" id="ARBA00022833"/>
    </source>
</evidence>
<dbReference type="Pfam" id="PF01221">
    <property type="entry name" value="Dynein_light"/>
    <property type="match status" value="2"/>
</dbReference>
<sequence>MPGYEIERFPSLSANEKSEYTCSICQDIFCCPMTAPCCLQTFCEDCIHNWLQTNSTCPYDRKTLTVNGLSRPPRVLMNMLGKLKIRCDFRDKGCKEVVNLEDLIQHTTKCKYNVDKNVKKCKKCFCEQKSGHDCIKSLLELNRKANEEIDALKRKPLATSPPVRQPAPQPPMPVVSAPVRPLSLFNTGGAASALREQQLMREINELKTEKMNFLKTIQDLSNTAPTVTPTNNTVINSNQRLSQPEPKPLFTSSSEISEQEIFNSCRKQLWSPEVLQNEMNKEVTQKLMTIVRAQIKEYNSIFVVCKNITEKLNEEFGHRWHCLADHKNGHKSYFTYEPGYLINIKFGLLFFEIYKTQFLSVQTMRQRFKSGKIKREIQILRTDMKQSMIADVKKITFAAVEKSDTLTAVSSEIKTQMEKRYPQHMWQCFIFGYFGVFGIHHTCGTFISFDVGQLTVTLFQANTS</sequence>
<feature type="coiled-coil region" evidence="4">
    <location>
        <begin position="196"/>
        <end position="223"/>
    </location>
</feature>
<feature type="compositionally biased region" description="Low complexity" evidence="5">
    <location>
        <begin position="224"/>
        <end position="238"/>
    </location>
</feature>
<proteinExistence type="predicted"/>
<dbReference type="AlphaFoldDB" id="A0A7R9Q596"/>
<dbReference type="InterPro" id="IPR037177">
    <property type="entry name" value="DLC_sf"/>
</dbReference>
<gene>
    <name evidence="7" type="ORF">OSB1V03_LOCUS12494</name>
</gene>
<organism evidence="7">
    <name type="scientific">Medioppia subpectinata</name>
    <dbReference type="NCBI Taxonomy" id="1979941"/>
    <lineage>
        <taxon>Eukaryota</taxon>
        <taxon>Metazoa</taxon>
        <taxon>Ecdysozoa</taxon>
        <taxon>Arthropoda</taxon>
        <taxon>Chelicerata</taxon>
        <taxon>Arachnida</taxon>
        <taxon>Acari</taxon>
        <taxon>Acariformes</taxon>
        <taxon>Sarcoptiformes</taxon>
        <taxon>Oribatida</taxon>
        <taxon>Brachypylina</taxon>
        <taxon>Oppioidea</taxon>
        <taxon>Oppiidae</taxon>
        <taxon>Medioppia</taxon>
    </lineage>
</organism>
<dbReference type="Proteomes" id="UP000759131">
    <property type="component" value="Unassembled WGS sequence"/>
</dbReference>
<evidence type="ECO:0000256" key="4">
    <source>
        <dbReference type="SAM" id="Coils"/>
    </source>
</evidence>
<dbReference type="Gene3D" id="3.30.740.10">
    <property type="entry name" value="Protein Inhibitor Of Neuronal Nitric Oxide Synthase"/>
    <property type="match status" value="2"/>
</dbReference>
<evidence type="ECO:0000256" key="3">
    <source>
        <dbReference type="PROSITE-ProRule" id="PRU00175"/>
    </source>
</evidence>
<dbReference type="InterPro" id="IPR013083">
    <property type="entry name" value="Znf_RING/FYVE/PHD"/>
</dbReference>
<evidence type="ECO:0000256" key="5">
    <source>
        <dbReference type="SAM" id="MobiDB-lite"/>
    </source>
</evidence>
<keyword evidence="4" id="KW-0175">Coiled coil</keyword>
<dbReference type="GO" id="GO:0007017">
    <property type="term" value="P:microtubule-based process"/>
    <property type="evidence" value="ECO:0007669"/>
    <property type="project" value="InterPro"/>
</dbReference>